<dbReference type="SUPFAM" id="SSF53300">
    <property type="entry name" value="vWA-like"/>
    <property type="match status" value="8"/>
</dbReference>
<gene>
    <name evidence="3" type="ORF">CRE_17192</name>
</gene>
<dbReference type="InterPro" id="IPR036364">
    <property type="entry name" value="SEA_dom_sf"/>
</dbReference>
<dbReference type="Gene3D" id="3.30.70.960">
    <property type="entry name" value="SEA domain"/>
    <property type="match status" value="1"/>
</dbReference>
<dbReference type="CDD" id="cd00198">
    <property type="entry name" value="vWFA"/>
    <property type="match status" value="2"/>
</dbReference>
<feature type="domain" description="VWFA" evidence="2">
    <location>
        <begin position="421"/>
        <end position="559"/>
    </location>
</feature>
<evidence type="ECO:0000259" key="2">
    <source>
        <dbReference type="PROSITE" id="PS50234"/>
    </source>
</evidence>
<dbReference type="SUPFAM" id="SSF82671">
    <property type="entry name" value="SEA domain"/>
    <property type="match status" value="1"/>
</dbReference>
<reference evidence="3" key="1">
    <citation type="submission" date="2007-07" db="EMBL/GenBank/DDBJ databases">
        <title>PCAP assembly of the Caenorhabditis remanei genome.</title>
        <authorList>
            <consortium name="The Caenorhabditis remanei Sequencing Consortium"/>
            <person name="Wilson R.K."/>
        </authorList>
    </citation>
    <scope>NUCLEOTIDE SEQUENCE [LARGE SCALE GENOMIC DNA]</scope>
    <source>
        <strain evidence="3">PB4641</strain>
    </source>
</reference>
<dbReference type="PROSITE" id="PS50234">
    <property type="entry name" value="VWFA"/>
    <property type="match status" value="5"/>
</dbReference>
<dbReference type="SMART" id="SM00327">
    <property type="entry name" value="VWA"/>
    <property type="match status" value="4"/>
</dbReference>
<dbReference type="InterPro" id="IPR002035">
    <property type="entry name" value="VWF_A"/>
</dbReference>
<evidence type="ECO:0000259" key="1">
    <source>
        <dbReference type="PROSITE" id="PS50024"/>
    </source>
</evidence>
<dbReference type="eggNOG" id="ENOG502TGF3">
    <property type="taxonomic scope" value="Eukaryota"/>
</dbReference>
<evidence type="ECO:0000313" key="4">
    <source>
        <dbReference type="Proteomes" id="UP000008281"/>
    </source>
</evidence>
<name>E3M9Z6_CAERE</name>
<feature type="domain" description="VWFA" evidence="2">
    <location>
        <begin position="1672"/>
        <end position="1857"/>
    </location>
</feature>
<accession>E3M9Z6</accession>
<dbReference type="OMA" id="PPCEDPI"/>
<feature type="domain" description="VWFA" evidence="2">
    <location>
        <begin position="1468"/>
        <end position="1650"/>
    </location>
</feature>
<dbReference type="InParanoid" id="E3M9Z6"/>
<protein>
    <recommendedName>
        <fullName evidence="5">VWFA domain-containing protein</fullName>
    </recommendedName>
</protein>
<dbReference type="EMBL" id="DS268431">
    <property type="protein sequence ID" value="EFO96798.1"/>
    <property type="molecule type" value="Genomic_DNA"/>
</dbReference>
<evidence type="ECO:0000313" key="3">
    <source>
        <dbReference type="EMBL" id="EFO96798.1"/>
    </source>
</evidence>
<dbReference type="Proteomes" id="UP000008281">
    <property type="component" value="Unassembled WGS sequence"/>
</dbReference>
<evidence type="ECO:0008006" key="5">
    <source>
        <dbReference type="Google" id="ProtNLM"/>
    </source>
</evidence>
<dbReference type="PROSITE" id="PS50024">
    <property type="entry name" value="SEA"/>
    <property type="match status" value="1"/>
</dbReference>
<proteinExistence type="predicted"/>
<feature type="domain" description="SEA" evidence="1">
    <location>
        <begin position="35"/>
        <end position="159"/>
    </location>
</feature>
<dbReference type="OrthoDB" id="5842890at2759"/>
<dbReference type="STRING" id="31234.E3M9Z6"/>
<organism evidence="4">
    <name type="scientific">Caenorhabditis remanei</name>
    <name type="common">Caenorhabditis vulgaris</name>
    <dbReference type="NCBI Taxonomy" id="31234"/>
    <lineage>
        <taxon>Eukaryota</taxon>
        <taxon>Metazoa</taxon>
        <taxon>Ecdysozoa</taxon>
        <taxon>Nematoda</taxon>
        <taxon>Chromadorea</taxon>
        <taxon>Rhabditida</taxon>
        <taxon>Rhabditina</taxon>
        <taxon>Rhabditomorpha</taxon>
        <taxon>Rhabditoidea</taxon>
        <taxon>Rhabditidae</taxon>
        <taxon>Peloderinae</taxon>
        <taxon>Caenorhabditis</taxon>
    </lineage>
</organism>
<keyword evidence="4" id="KW-1185">Reference proteome</keyword>
<dbReference type="PANTHER" id="PTHR22588">
    <property type="entry name" value="VWFA DOMAIN-CONTAINING PROTEIN"/>
    <property type="match status" value="1"/>
</dbReference>
<dbReference type="Pfam" id="PF00092">
    <property type="entry name" value="VWA"/>
    <property type="match status" value="4"/>
</dbReference>
<feature type="domain" description="VWFA" evidence="2">
    <location>
        <begin position="1269"/>
        <end position="1448"/>
    </location>
</feature>
<dbReference type="InterPro" id="IPR052229">
    <property type="entry name" value="Collagen-VI/PIF"/>
</dbReference>
<dbReference type="InterPro" id="IPR000082">
    <property type="entry name" value="SEA_dom"/>
</dbReference>
<dbReference type="FunCoup" id="E3M9Z6">
    <property type="interactions" value="385"/>
</dbReference>
<dbReference type="Gene3D" id="3.40.50.410">
    <property type="entry name" value="von Willebrand factor, type A domain"/>
    <property type="match status" value="5"/>
</dbReference>
<feature type="domain" description="VWFA" evidence="2">
    <location>
        <begin position="1065"/>
        <end position="1255"/>
    </location>
</feature>
<dbReference type="HOGENOM" id="CLU_236494_0_0_1"/>
<dbReference type="PANTHER" id="PTHR22588:SF7">
    <property type="entry name" value="VWFA DOMAIN-CONTAINING PROTEIN"/>
    <property type="match status" value="1"/>
</dbReference>
<dbReference type="InterPro" id="IPR036465">
    <property type="entry name" value="vWFA_dom_sf"/>
</dbReference>
<sequence>MLIAGSVMLGVAIASIPPMPPFDDIPTTTAAPVLTPTVIFATSLISGIAWSPDYTNSNSAAYKTLATAISNNISNAYSQSQNQFGSAPLNTQVNAFTQNQNGVNFYAELVYPDTTATTSSVTNALSSLGYLTNAFTSSTSQCSGLVPPVQQQTVNPSNPSSGPATTTVPMKLGAVCDASSTPLKNIFLVDVSVPIIGTLDDKLSKISTYLNNAASLVNLDQTADWNNQEFRLVIYGGNEPTPMGRAHNQAAWSNIVANLNSSIVNPINADGHQLTDALRFVFNNYRPVPGVAGNIIVVADGFDFDEAQSATPIANALKNQYYFSLGLILMTTSQAQQGIVSQLATDYAHFYPIDSVDYLMNTAVLQSQAQWICGAYYPTAAPPTPPPTRIPLITTIGTTTNPGVRTTMNPSFPPVANCKLNVLFLIDQSQTLLLNGGFNNAIQFVKNTAEALGNYNSQTTFGFIVFNGVIVSESSGYLILSTFTSGLNNIPQIAGNSDVTVGFKEALNFIQTKSQYNDDSVTSLLYYITDGNDYTGTIPNVLNTTLNIRSALQTEIIGVDLIETTQSKANVQKAIQYGVYDGNAQSVYVGVNQPSDVLDPKVLNSTNYQLTCKDFSNCYTGLTFVIETSEVEGSNYVDVQTRAVLNLLSYYESQISPFKMSVSLIYFSAPDNLNPNQSGQSAVLLDHVTDANSAINTLNTTILPLGAASDLQLGFSMTASNLRSGYLQNNNLVIFFARGAYEQYSNCCPDPSADAAAVRQLSTVQGVVIGPYPSKSQLDSLTGSNSIDANALIGNNPLDTADNRTTAAKQVSDAILPVINTFLNNQYCPGIPQFVSPPCEDPIDTLILLHANDRNNWNSILNFTANQLIPDLLGATGAVSSRPLTTSTPINFAIASYYYLDVLIHADFTYLISPSDYQNLVNSISFRPTSGTATLSIAYKKAVDIFQDGRPYASKNLILITDTMDISDMESASSEHDAMVQLVGGYTSALSINTTSIPGADYQVNINPFQLNGNNKYTIRQLANSLTQHTCTYLPLQPPTQPPVSPSPTLPGPIPVVKARSVWPDITILVDTSISSDNAMTDVMFEKIRAFLDILLIKYSVGEKGSRFTIATYDGDTVQYSCKFAQTNNYYDLSSCRNEKFSFFSRSHQNYRNVARALTDIRQNVYENTTTGYRSLNENFLIIFTLGTSSSSFSQQLSNIQRKGIHTISIGLSSTMSNSDLSTFAQSAYMVSDWNSSYTGIDTNYDLADRIYQTTTKKRTPSSANFYANLIYIVDQSANTYADHSTIVQFVSDSVTPYLVGQTKTQISIVPFADNVIDPLQLTASPLVVDQFLGSWKSSLSSSSNTANVGAAIQYVSNMIGATQDRPTYVIYVVGATNLTGTAYSKQLLKNSQLYVVNYNISSSSSFNDLVYDLNAIFSVSSSNDLINRVVSMTVSTPNPILQLTTDISDNQEANDHVTFPLSSIAADIVFLLDETGLTDSDFSVMKQFLQDFTSKFTVGLQSTQFALQTYNGRTIPHDGFHLFESTSNDVVKQRIQQLTLAKATENSTDADLAGAIEQEIYFFLTEANGWRDDVTTYTIILSHADSFYTRDTDTAMAVKNVSTVFALGLNNMRFDYVGNFTNTGFYETVYNVSSLSINSPAVYDLLITLDNNYKNTIYPEPTSAKNAIKADYIFLIDNALGSGFTQNVQNFLNSFVDNVGNFSSSGNDTKLAVVSYGRAVNTVWSLTDLQDVISIKSQISHFQITGSTGTSNLRRAIDSVILNEQEFGVDPNRPNYIIVITGSQTISPNIDGATSRHLNTRYSTFVIQTNFDNTTYTYTPQVLGTQLTSDRVAHSPDLQYGSVRLNGLEPWISNEYAAWSLTFPNKS</sequence>
<dbReference type="Pfam" id="PF01390">
    <property type="entry name" value="SEA"/>
    <property type="match status" value="1"/>
</dbReference>